<feature type="modified residue" description="4-aspartylphosphate" evidence="12">
    <location>
        <position position="608"/>
    </location>
</feature>
<evidence type="ECO:0000256" key="9">
    <source>
        <dbReference type="ARBA" id="ARBA00022840"/>
    </source>
</evidence>
<dbReference type="Gene3D" id="3.30.450.20">
    <property type="entry name" value="PAS domain"/>
    <property type="match status" value="1"/>
</dbReference>
<evidence type="ECO:0000256" key="3">
    <source>
        <dbReference type="ARBA" id="ARBA00012438"/>
    </source>
</evidence>
<evidence type="ECO:0000256" key="4">
    <source>
        <dbReference type="ARBA" id="ARBA00022553"/>
    </source>
</evidence>
<evidence type="ECO:0000256" key="2">
    <source>
        <dbReference type="ARBA" id="ARBA00004370"/>
    </source>
</evidence>
<comment type="catalytic activity">
    <reaction evidence="1">
        <text>ATP + protein L-histidine = ADP + protein N-phospho-L-histidine.</text>
        <dbReference type="EC" id="2.7.13.3"/>
    </reaction>
</comment>
<dbReference type="GO" id="GO:0016020">
    <property type="term" value="C:membrane"/>
    <property type="evidence" value="ECO:0007669"/>
    <property type="project" value="UniProtKB-SubCell"/>
</dbReference>
<dbReference type="SUPFAM" id="SSF55785">
    <property type="entry name" value="PYP-like sensor domain (PAS domain)"/>
    <property type="match status" value="1"/>
</dbReference>
<dbReference type="Pfam" id="PF00512">
    <property type="entry name" value="HisKA"/>
    <property type="match status" value="1"/>
</dbReference>
<dbReference type="InterPro" id="IPR004358">
    <property type="entry name" value="Sig_transdc_His_kin-like_C"/>
</dbReference>
<dbReference type="AlphaFoldDB" id="A0A1H7HKJ8"/>
<dbReference type="InterPro" id="IPR003661">
    <property type="entry name" value="HisK_dim/P_dom"/>
</dbReference>
<dbReference type="EC" id="2.7.13.3" evidence="3"/>
<dbReference type="Pfam" id="PF00072">
    <property type="entry name" value="Response_reg"/>
    <property type="match status" value="1"/>
</dbReference>
<dbReference type="EMBL" id="FNZQ01000001">
    <property type="protein sequence ID" value="SEK49490.1"/>
    <property type="molecule type" value="Genomic_DNA"/>
</dbReference>
<dbReference type="InterPro" id="IPR035965">
    <property type="entry name" value="PAS-like_dom_sf"/>
</dbReference>
<dbReference type="GO" id="GO:0005524">
    <property type="term" value="F:ATP binding"/>
    <property type="evidence" value="ECO:0007669"/>
    <property type="project" value="UniProtKB-KW"/>
</dbReference>
<dbReference type="SUPFAM" id="SSF47384">
    <property type="entry name" value="Homodimeric domain of signal transducing histidine kinase"/>
    <property type="match status" value="1"/>
</dbReference>
<evidence type="ECO:0000259" key="14">
    <source>
        <dbReference type="PROSITE" id="PS50110"/>
    </source>
</evidence>
<dbReference type="InterPro" id="IPR005467">
    <property type="entry name" value="His_kinase_dom"/>
</dbReference>
<dbReference type="Gene3D" id="1.10.287.130">
    <property type="match status" value="1"/>
</dbReference>
<keyword evidence="5" id="KW-0808">Transferase</keyword>
<dbReference type="OrthoDB" id="9801651at2"/>
<evidence type="ECO:0000256" key="11">
    <source>
        <dbReference type="ARBA" id="ARBA00023136"/>
    </source>
</evidence>
<dbReference type="SUPFAM" id="SSF55874">
    <property type="entry name" value="ATPase domain of HSP90 chaperone/DNA topoisomerase II/histidine kinase"/>
    <property type="match status" value="1"/>
</dbReference>
<dbReference type="PANTHER" id="PTHR43047">
    <property type="entry name" value="TWO-COMPONENT HISTIDINE PROTEIN KINASE"/>
    <property type="match status" value="1"/>
</dbReference>
<evidence type="ECO:0000256" key="1">
    <source>
        <dbReference type="ARBA" id="ARBA00000085"/>
    </source>
</evidence>
<dbReference type="InterPro" id="IPR036097">
    <property type="entry name" value="HisK_dim/P_sf"/>
</dbReference>
<evidence type="ECO:0000313" key="16">
    <source>
        <dbReference type="Proteomes" id="UP000199283"/>
    </source>
</evidence>
<evidence type="ECO:0000256" key="6">
    <source>
        <dbReference type="ARBA" id="ARBA00022692"/>
    </source>
</evidence>
<keyword evidence="7" id="KW-0547">Nucleotide-binding</keyword>
<dbReference type="SMART" id="SM00387">
    <property type="entry name" value="HATPase_c"/>
    <property type="match status" value="1"/>
</dbReference>
<reference evidence="15 16" key="1">
    <citation type="submission" date="2016-10" db="EMBL/GenBank/DDBJ databases">
        <authorList>
            <person name="de Groot N.N."/>
        </authorList>
    </citation>
    <scope>NUCLEOTIDE SEQUENCE [LARGE SCALE GENOMIC DNA]</scope>
    <source>
        <strain evidence="15 16">DSM 14858</strain>
    </source>
</reference>
<dbReference type="Pfam" id="PF12860">
    <property type="entry name" value="PAS_7"/>
    <property type="match status" value="1"/>
</dbReference>
<keyword evidence="6" id="KW-0812">Transmembrane</keyword>
<dbReference type="Gene3D" id="3.40.50.2300">
    <property type="match status" value="1"/>
</dbReference>
<keyword evidence="8" id="KW-0418">Kinase</keyword>
<comment type="subcellular location">
    <subcellularLocation>
        <location evidence="2">Membrane</location>
    </subcellularLocation>
</comment>
<name>A0A1H7HKJ8_9RHOB</name>
<dbReference type="Proteomes" id="UP000199283">
    <property type="component" value="Unassembled WGS sequence"/>
</dbReference>
<feature type="domain" description="Response regulatory" evidence="14">
    <location>
        <begin position="559"/>
        <end position="678"/>
    </location>
</feature>
<dbReference type="CDD" id="cd16922">
    <property type="entry name" value="HATPase_EvgS-ArcB-TorS-like"/>
    <property type="match status" value="1"/>
</dbReference>
<dbReference type="FunFam" id="1.10.287.130:FF:000004">
    <property type="entry name" value="Ethylene receptor 1"/>
    <property type="match status" value="1"/>
</dbReference>
<evidence type="ECO:0000256" key="12">
    <source>
        <dbReference type="PROSITE-ProRule" id="PRU00169"/>
    </source>
</evidence>
<dbReference type="InterPro" id="IPR011006">
    <property type="entry name" value="CheY-like_superfamily"/>
</dbReference>
<dbReference type="Gene3D" id="3.30.565.10">
    <property type="entry name" value="Histidine kinase-like ATPase, C-terminal domain"/>
    <property type="match status" value="1"/>
</dbReference>
<feature type="domain" description="Histidine kinase" evidence="13">
    <location>
        <begin position="229"/>
        <end position="444"/>
    </location>
</feature>
<dbReference type="CDD" id="cd17546">
    <property type="entry name" value="REC_hyHK_CKI1_RcsC-like"/>
    <property type="match status" value="1"/>
</dbReference>
<evidence type="ECO:0000256" key="7">
    <source>
        <dbReference type="ARBA" id="ARBA00022741"/>
    </source>
</evidence>
<keyword evidence="10" id="KW-1133">Transmembrane helix</keyword>
<evidence type="ECO:0000313" key="15">
    <source>
        <dbReference type="EMBL" id="SEK49490.1"/>
    </source>
</evidence>
<accession>A0A1H7HKJ8</accession>
<keyword evidence="4 12" id="KW-0597">Phosphoprotein</keyword>
<dbReference type="SMART" id="SM00448">
    <property type="entry name" value="REC"/>
    <property type="match status" value="1"/>
</dbReference>
<keyword evidence="11" id="KW-0472">Membrane</keyword>
<proteinExistence type="predicted"/>
<evidence type="ECO:0000259" key="13">
    <source>
        <dbReference type="PROSITE" id="PS50109"/>
    </source>
</evidence>
<dbReference type="SUPFAM" id="SSF52172">
    <property type="entry name" value="CheY-like"/>
    <property type="match status" value="1"/>
</dbReference>
<dbReference type="GO" id="GO:0000155">
    <property type="term" value="F:phosphorelay sensor kinase activity"/>
    <property type="evidence" value="ECO:0007669"/>
    <property type="project" value="InterPro"/>
</dbReference>
<evidence type="ECO:0000256" key="10">
    <source>
        <dbReference type="ARBA" id="ARBA00022989"/>
    </source>
</evidence>
<dbReference type="InterPro" id="IPR001789">
    <property type="entry name" value="Sig_transdc_resp-reg_receiver"/>
</dbReference>
<dbReference type="STRING" id="188906.SAMN04488526_0709"/>
<dbReference type="PROSITE" id="PS50110">
    <property type="entry name" value="RESPONSE_REGULATORY"/>
    <property type="match status" value="1"/>
</dbReference>
<dbReference type="InterPro" id="IPR003594">
    <property type="entry name" value="HATPase_dom"/>
</dbReference>
<evidence type="ECO:0000256" key="5">
    <source>
        <dbReference type="ARBA" id="ARBA00022679"/>
    </source>
</evidence>
<keyword evidence="16" id="KW-1185">Reference proteome</keyword>
<sequence length="681" mass="73416">MSIGMNGSVPDTLFLEERRRRLAAERTLDHTRRELARTHSALVANADRLSRRYLSERDQNLKMTERQQAVLQQRKEAAERADRARRRLWHALETMRDGFALFDMQGRLIAANHVYLDLFDAASELAPGCHVSEVFTLAADEGAFDIGDLRPAAWAQAQIARWDAEVIAPLTLQHYDGRILQFQDRRAPDGDVVSLVLDITEHRAREASLAAARNAAEQTARAKADFLARMSHEIRTPMNGVIGLSQMLAEQADDPEMELFARTIHDSAEALLVIVNDTLDVSKLEAGKVDLRHDPLDLESLLIDCLRLAAVAKHAGVRVDLTYPIGARTRFLGDEGRIRQIVMNLLGNALKFTQAGHVIVRVTPGDDLIRIAVEDTGPGIPEDKSAQVFEAFGQVDDPDGSSTEGTGLGLTISRGLAERMGGTLTLSSQPGTGSTFTLSLPLVGDGEADAMPPLPDKIAVHAGPSGDLIAARLGQAGCLVLRDAPEADTPILLPLALSHEDQRAALSQAADGTQVVLLGRGEEADPAVADRADAVLPRLVTGAALAAAFAVSPTTRPARLLLADDNATNRLLLDRMLRDQPYKLDLVADGVQAVDAYARERPDAVILDISMPGLDGFGAAAAIQTLEAERGGSPSPLLALTAHVGDDMAERLEAAGFMAYLTKPLKKNLLLEALTTALDRP</sequence>
<dbReference type="CDD" id="cd00082">
    <property type="entry name" value="HisKA"/>
    <property type="match status" value="1"/>
</dbReference>
<protein>
    <recommendedName>
        <fullName evidence="3">histidine kinase</fullName>
        <ecNumber evidence="3">2.7.13.3</ecNumber>
    </recommendedName>
</protein>
<organism evidence="15 16">
    <name type="scientific">Jannaschia helgolandensis</name>
    <dbReference type="NCBI Taxonomy" id="188906"/>
    <lineage>
        <taxon>Bacteria</taxon>
        <taxon>Pseudomonadati</taxon>
        <taxon>Pseudomonadota</taxon>
        <taxon>Alphaproteobacteria</taxon>
        <taxon>Rhodobacterales</taxon>
        <taxon>Roseobacteraceae</taxon>
        <taxon>Jannaschia</taxon>
    </lineage>
</organism>
<gene>
    <name evidence="15" type="ORF">SAMN04488526_0709</name>
</gene>
<dbReference type="PROSITE" id="PS50109">
    <property type="entry name" value="HIS_KIN"/>
    <property type="match status" value="1"/>
</dbReference>
<keyword evidence="9" id="KW-0067">ATP-binding</keyword>
<dbReference type="PRINTS" id="PR00344">
    <property type="entry name" value="BCTRLSENSOR"/>
</dbReference>
<evidence type="ECO:0000256" key="8">
    <source>
        <dbReference type="ARBA" id="ARBA00022777"/>
    </source>
</evidence>
<dbReference type="SMART" id="SM00388">
    <property type="entry name" value="HisKA"/>
    <property type="match status" value="1"/>
</dbReference>
<dbReference type="InterPro" id="IPR036890">
    <property type="entry name" value="HATPase_C_sf"/>
</dbReference>
<dbReference type="Pfam" id="PF02518">
    <property type="entry name" value="HATPase_c"/>
    <property type="match status" value="1"/>
</dbReference>
<dbReference type="PANTHER" id="PTHR43047:SF64">
    <property type="entry name" value="HISTIDINE KINASE CONTAINING CHEY-HOMOLOGOUS RECEIVER DOMAIN AND PAS DOMAIN-RELATED"/>
    <property type="match status" value="1"/>
</dbReference>